<dbReference type="SUPFAM" id="SSF64496">
    <property type="entry name" value="DNA-binding domain of intron-encoded endonucleases"/>
    <property type="match status" value="2"/>
</dbReference>
<organism evidence="2">
    <name type="scientific">viral metagenome</name>
    <dbReference type="NCBI Taxonomy" id="1070528"/>
    <lineage>
        <taxon>unclassified sequences</taxon>
        <taxon>metagenomes</taxon>
        <taxon>organismal metagenomes</taxon>
    </lineage>
</organism>
<dbReference type="Pfam" id="PF07460">
    <property type="entry name" value="NUMOD3"/>
    <property type="match status" value="2"/>
</dbReference>
<proteinExistence type="predicted"/>
<feature type="domain" description="Nuclease associated modular" evidence="1">
    <location>
        <begin position="70"/>
        <end position="86"/>
    </location>
</feature>
<protein>
    <recommendedName>
        <fullName evidence="1">Nuclease associated modular domain-containing protein</fullName>
    </recommendedName>
</protein>
<gene>
    <name evidence="2" type="ORF">MM415B01653_0007</name>
</gene>
<sequence>MSRLNRQKFCACGCGSLIISKDQKVIIIHNHFTKEMRYKISKSKIGKGHPCSEETKKKLSKVLKGRKAWWIKPWSDEARRKMSISKIGPLNPNWKGGTWANRKRGGRFNCKGIKRSEETKRKMSISKIGSKNPNFGKTYTNKEKAHLSHKFSKNGNPNWGGGKFVSCQICGEKVWKGPKSNVKTCGRRCGNLLQSINTKGSGASNWQGGISCLPYPFEFNKKLKKEISVRDHYKCQNPLCRNNSKKFGVHHIDYNKKNIKFRNLIYLCFSCNTRANFDRTKWKNIYSLVIKEKYELNRYSINI</sequence>
<evidence type="ECO:0000313" key="2">
    <source>
        <dbReference type="EMBL" id="QJA57383.1"/>
    </source>
</evidence>
<dbReference type="GO" id="GO:0003677">
    <property type="term" value="F:DNA binding"/>
    <property type="evidence" value="ECO:0007669"/>
    <property type="project" value="InterPro"/>
</dbReference>
<name>A0A6M3IJ15_9ZZZZ</name>
<evidence type="ECO:0000259" key="1">
    <source>
        <dbReference type="SMART" id="SM00496"/>
    </source>
</evidence>
<reference evidence="2" key="1">
    <citation type="submission" date="2020-03" db="EMBL/GenBank/DDBJ databases">
        <title>The deep terrestrial virosphere.</title>
        <authorList>
            <person name="Holmfeldt K."/>
            <person name="Nilsson E."/>
            <person name="Simone D."/>
            <person name="Lopez-Fernandez M."/>
            <person name="Wu X."/>
            <person name="de Brujin I."/>
            <person name="Lundin D."/>
            <person name="Andersson A."/>
            <person name="Bertilsson S."/>
            <person name="Dopson M."/>
        </authorList>
    </citation>
    <scope>NUCLEOTIDE SEQUENCE</scope>
    <source>
        <strain evidence="2">MM415B01653</strain>
    </source>
</reference>
<dbReference type="AlphaFoldDB" id="A0A6M3IJ15"/>
<feature type="domain" description="Nuclease associated modular" evidence="1">
    <location>
        <begin position="111"/>
        <end position="127"/>
    </location>
</feature>
<dbReference type="SMART" id="SM00496">
    <property type="entry name" value="IENR2"/>
    <property type="match status" value="5"/>
</dbReference>
<dbReference type="InterPro" id="IPR003611">
    <property type="entry name" value="NUMOD3"/>
</dbReference>
<feature type="domain" description="Nuclease associated modular" evidence="1">
    <location>
        <begin position="47"/>
        <end position="63"/>
    </location>
</feature>
<feature type="domain" description="Nuclease associated modular" evidence="1">
    <location>
        <begin position="135"/>
        <end position="151"/>
    </location>
</feature>
<dbReference type="EMBL" id="MT141270">
    <property type="protein sequence ID" value="QJA57383.1"/>
    <property type="molecule type" value="Genomic_DNA"/>
</dbReference>
<feature type="domain" description="Nuclease associated modular" evidence="1">
    <location>
        <begin position="28"/>
        <end position="44"/>
    </location>
</feature>
<accession>A0A6M3IJ15</accession>